<organism evidence="2 3">
    <name type="scientific">Sulfitobacter sediminilitoris</name>
    <dbReference type="NCBI Taxonomy" id="2698830"/>
    <lineage>
        <taxon>Bacteria</taxon>
        <taxon>Pseudomonadati</taxon>
        <taxon>Pseudomonadota</taxon>
        <taxon>Alphaproteobacteria</taxon>
        <taxon>Rhodobacterales</taxon>
        <taxon>Roseobacteraceae</taxon>
        <taxon>Sulfitobacter</taxon>
    </lineage>
</organism>
<protein>
    <recommendedName>
        <fullName evidence="4">Histidine phosphatase family protein</fullName>
    </recommendedName>
</protein>
<dbReference type="RefSeq" id="WP_164355804.1">
    <property type="nucleotide sequence ID" value="NZ_JAABNT010000023.1"/>
</dbReference>
<evidence type="ECO:0000256" key="1">
    <source>
        <dbReference type="SAM" id="SignalP"/>
    </source>
</evidence>
<evidence type="ECO:0000313" key="2">
    <source>
        <dbReference type="EMBL" id="NEK24822.1"/>
    </source>
</evidence>
<gene>
    <name evidence="2" type="ORF">GV827_20845</name>
</gene>
<sequence length="162" mass="17699">MRLLLSTLFAAMVVSATAAAQEAVYVIRHAEKEISGEDPSITDEGKVRAAAWAEMLQHIELDVVFTSDAKRTQETGNIIANSLELPIHAIDRWDTAGLIDLLSFDHEQDTVLVVGHAETIPGILAGLGVFTNIEIIQSDFANLFIVLQPGADDPRLIRIRMP</sequence>
<dbReference type="InterPro" id="IPR013078">
    <property type="entry name" value="His_Pase_superF_clade-1"/>
</dbReference>
<reference evidence="2 3" key="1">
    <citation type="submission" date="2020-01" db="EMBL/GenBank/DDBJ databases">
        <title>Sulfitobacter sediminilitoris sp. nov., isolated from a tidal flat.</title>
        <authorList>
            <person name="Park S."/>
            <person name="Yoon J.-H."/>
        </authorList>
    </citation>
    <scope>NUCLEOTIDE SEQUENCE [LARGE SCALE GENOMIC DNA]</scope>
    <source>
        <strain evidence="2 3">JBTF-M27</strain>
    </source>
</reference>
<dbReference type="AlphaFoldDB" id="A0A6P0CF85"/>
<dbReference type="CDD" id="cd07067">
    <property type="entry name" value="HP_PGM_like"/>
    <property type="match status" value="1"/>
</dbReference>
<dbReference type="EMBL" id="JAABNT010000023">
    <property type="protein sequence ID" value="NEK24822.1"/>
    <property type="molecule type" value="Genomic_DNA"/>
</dbReference>
<dbReference type="InterPro" id="IPR029033">
    <property type="entry name" value="His_PPase_superfam"/>
</dbReference>
<name>A0A6P0CF85_9RHOB</name>
<dbReference type="SUPFAM" id="SSF53254">
    <property type="entry name" value="Phosphoglycerate mutase-like"/>
    <property type="match status" value="1"/>
</dbReference>
<feature type="chain" id="PRO_5026977322" description="Histidine phosphatase family protein" evidence="1">
    <location>
        <begin position="21"/>
        <end position="162"/>
    </location>
</feature>
<proteinExistence type="predicted"/>
<evidence type="ECO:0008006" key="4">
    <source>
        <dbReference type="Google" id="ProtNLM"/>
    </source>
</evidence>
<dbReference type="Pfam" id="PF00300">
    <property type="entry name" value="His_Phos_1"/>
    <property type="match status" value="1"/>
</dbReference>
<comment type="caution">
    <text evidence="2">The sequence shown here is derived from an EMBL/GenBank/DDBJ whole genome shotgun (WGS) entry which is preliminary data.</text>
</comment>
<keyword evidence="1" id="KW-0732">Signal</keyword>
<feature type="signal peptide" evidence="1">
    <location>
        <begin position="1"/>
        <end position="20"/>
    </location>
</feature>
<keyword evidence="3" id="KW-1185">Reference proteome</keyword>
<dbReference type="SMART" id="SM00855">
    <property type="entry name" value="PGAM"/>
    <property type="match status" value="1"/>
</dbReference>
<dbReference type="Proteomes" id="UP000468591">
    <property type="component" value="Unassembled WGS sequence"/>
</dbReference>
<accession>A0A6P0CF85</accession>
<evidence type="ECO:0000313" key="3">
    <source>
        <dbReference type="Proteomes" id="UP000468591"/>
    </source>
</evidence>
<dbReference type="Gene3D" id="3.40.50.1240">
    <property type="entry name" value="Phosphoglycerate mutase-like"/>
    <property type="match status" value="1"/>
</dbReference>